<organism evidence="1 2">
    <name type="scientific">Hebeloma cylindrosporum</name>
    <dbReference type="NCBI Taxonomy" id="76867"/>
    <lineage>
        <taxon>Eukaryota</taxon>
        <taxon>Fungi</taxon>
        <taxon>Dikarya</taxon>
        <taxon>Basidiomycota</taxon>
        <taxon>Agaricomycotina</taxon>
        <taxon>Agaricomycetes</taxon>
        <taxon>Agaricomycetidae</taxon>
        <taxon>Agaricales</taxon>
        <taxon>Agaricineae</taxon>
        <taxon>Hymenogastraceae</taxon>
        <taxon>Hebeloma</taxon>
    </lineage>
</organism>
<evidence type="ECO:0000313" key="2">
    <source>
        <dbReference type="Proteomes" id="UP000053424"/>
    </source>
</evidence>
<sequence>MGDDMDFLGKGSRNWGLGVVHYAAGIEDVLDWIEKPTTTPAVLVPGNLWPKML</sequence>
<proteinExistence type="predicted"/>
<dbReference type="EMBL" id="KN831809">
    <property type="protein sequence ID" value="KIM36117.1"/>
    <property type="molecule type" value="Genomic_DNA"/>
</dbReference>
<evidence type="ECO:0000313" key="1">
    <source>
        <dbReference type="EMBL" id="KIM36117.1"/>
    </source>
</evidence>
<dbReference type="HOGENOM" id="CLU_3068919_0_0_1"/>
<dbReference type="Proteomes" id="UP000053424">
    <property type="component" value="Unassembled WGS sequence"/>
</dbReference>
<keyword evidence="2" id="KW-1185">Reference proteome</keyword>
<name>A0A0C2Y507_HEBCY</name>
<dbReference type="AlphaFoldDB" id="A0A0C2Y507"/>
<protein>
    <submittedName>
        <fullName evidence="1">Uncharacterized protein</fullName>
    </submittedName>
</protein>
<accession>A0A0C2Y507</accession>
<reference evidence="2" key="2">
    <citation type="submission" date="2015-01" db="EMBL/GenBank/DDBJ databases">
        <title>Evolutionary Origins and Diversification of the Mycorrhizal Mutualists.</title>
        <authorList>
            <consortium name="DOE Joint Genome Institute"/>
            <consortium name="Mycorrhizal Genomics Consortium"/>
            <person name="Kohler A."/>
            <person name="Kuo A."/>
            <person name="Nagy L.G."/>
            <person name="Floudas D."/>
            <person name="Copeland A."/>
            <person name="Barry K.W."/>
            <person name="Cichocki N."/>
            <person name="Veneault-Fourrey C."/>
            <person name="LaButti K."/>
            <person name="Lindquist E.A."/>
            <person name="Lipzen A."/>
            <person name="Lundell T."/>
            <person name="Morin E."/>
            <person name="Murat C."/>
            <person name="Riley R."/>
            <person name="Ohm R."/>
            <person name="Sun H."/>
            <person name="Tunlid A."/>
            <person name="Henrissat B."/>
            <person name="Grigoriev I.V."/>
            <person name="Hibbett D.S."/>
            <person name="Martin F."/>
        </authorList>
    </citation>
    <scope>NUCLEOTIDE SEQUENCE [LARGE SCALE GENOMIC DNA]</scope>
    <source>
        <strain evidence="2">h7</strain>
    </source>
</reference>
<reference evidence="1 2" key="1">
    <citation type="submission" date="2014-04" db="EMBL/GenBank/DDBJ databases">
        <authorList>
            <consortium name="DOE Joint Genome Institute"/>
            <person name="Kuo A."/>
            <person name="Gay G."/>
            <person name="Dore J."/>
            <person name="Kohler A."/>
            <person name="Nagy L.G."/>
            <person name="Floudas D."/>
            <person name="Copeland A."/>
            <person name="Barry K.W."/>
            <person name="Cichocki N."/>
            <person name="Veneault-Fourrey C."/>
            <person name="LaButti K."/>
            <person name="Lindquist E.A."/>
            <person name="Lipzen A."/>
            <person name="Lundell T."/>
            <person name="Morin E."/>
            <person name="Murat C."/>
            <person name="Sun H."/>
            <person name="Tunlid A."/>
            <person name="Henrissat B."/>
            <person name="Grigoriev I.V."/>
            <person name="Hibbett D.S."/>
            <person name="Martin F."/>
            <person name="Nordberg H.P."/>
            <person name="Cantor M.N."/>
            <person name="Hua S.X."/>
        </authorList>
    </citation>
    <scope>NUCLEOTIDE SEQUENCE [LARGE SCALE GENOMIC DNA]</scope>
    <source>
        <strain evidence="2">h7</strain>
    </source>
</reference>
<gene>
    <name evidence="1" type="ORF">M413DRAFT_449431</name>
</gene>